<organism evidence="2 3">
    <name type="scientific">Mycolicibacterium pallens</name>
    <dbReference type="NCBI Taxonomy" id="370524"/>
    <lineage>
        <taxon>Bacteria</taxon>
        <taxon>Bacillati</taxon>
        <taxon>Actinomycetota</taxon>
        <taxon>Actinomycetes</taxon>
        <taxon>Mycobacteriales</taxon>
        <taxon>Mycobacteriaceae</taxon>
        <taxon>Mycolicibacterium</taxon>
    </lineage>
</organism>
<evidence type="ECO:0000256" key="1">
    <source>
        <dbReference type="SAM" id="MobiDB-lite"/>
    </source>
</evidence>
<evidence type="ECO:0000313" key="3">
    <source>
        <dbReference type="Proteomes" id="UP000825367"/>
    </source>
</evidence>
<dbReference type="EMBL" id="CP080333">
    <property type="protein sequence ID" value="QYL20197.1"/>
    <property type="molecule type" value="Genomic_DNA"/>
</dbReference>
<dbReference type="Proteomes" id="UP000825367">
    <property type="component" value="Chromosome"/>
</dbReference>
<gene>
    <name evidence="2" type="ORF">K0O64_28995</name>
</gene>
<reference evidence="2 3" key="1">
    <citation type="submission" date="2021-07" db="EMBL/GenBank/DDBJ databases">
        <title>Whole genome sequencing of non-tuberculosis mycobacteria type-strains.</title>
        <authorList>
            <person name="Igarashi Y."/>
            <person name="Osugi A."/>
            <person name="Mitarai S."/>
        </authorList>
    </citation>
    <scope>NUCLEOTIDE SEQUENCE [LARGE SCALE GENOMIC DNA]</scope>
    <source>
        <strain evidence="2 3">JCM 16370</strain>
    </source>
</reference>
<accession>A0ABX8VR68</accession>
<protein>
    <submittedName>
        <fullName evidence="2">Uncharacterized protein</fullName>
    </submittedName>
</protein>
<proteinExistence type="predicted"/>
<keyword evidence="3" id="KW-1185">Reference proteome</keyword>
<feature type="region of interest" description="Disordered" evidence="1">
    <location>
        <begin position="1"/>
        <end position="20"/>
    </location>
</feature>
<name>A0ABX8VR68_9MYCO</name>
<sequence>MWEVVAGDSYDPGDPGNGAEEQLILRGSEEEARRVYADSVAEAAERGHAYVTLRCGGGDVERWPQRTGWTV</sequence>
<evidence type="ECO:0000313" key="2">
    <source>
        <dbReference type="EMBL" id="QYL20197.1"/>
    </source>
</evidence>